<dbReference type="EMBL" id="MFUO01000006">
    <property type="protein sequence ID" value="OGI84224.1"/>
    <property type="molecule type" value="Genomic_DNA"/>
</dbReference>
<comment type="caution">
    <text evidence="12">The sequence shown here is derived from an EMBL/GenBank/DDBJ whole genome shotgun (WGS) entry which is preliminary data.</text>
</comment>
<evidence type="ECO:0000256" key="3">
    <source>
        <dbReference type="ARBA" id="ARBA00022598"/>
    </source>
</evidence>
<dbReference type="NCBIfam" id="NF004014">
    <property type="entry name" value="PRK05477.1-4"/>
    <property type="match status" value="1"/>
</dbReference>
<keyword evidence="6 10" id="KW-0648">Protein biosynthesis</keyword>
<sequence>METKRPYYVTIGLEIHVELKTNTKAFCSCKNESIVIGQEDLPNTNVCPVCTGQPGTLPVLNKAAVDHMVRVGLAIGAEIADFTEFDRKNYFYPDIPKAYQISQYKFPIVSGGKLARIDITRVHLEEDTATSSHDTGGYSLINYNRAGVPLMELVTEPLIRDTETIVVFAKELQLLLRTLGASDANMERGQMRVEVNVSISPDRDKPWPKYVEVKNINSFQAAKKAAEYEISRMTDLWENGRENEIIKETRGWDENKQITISQRSKENAEDYRYFPEPDLPKLYLHSMYDLDEVKNSLPELPWQMRERYKKDFDIKDSDIEIFVNEQVMRDFFEAIVTEIHDKNSIQLASNYITSDLAGIMKTDKDALLPTPEDFAELMKMAQEGELSSRGVKDILFVMVKTPIKPKDYATEHDLIQKNDPEFLKNLAQKLISENPDVVASYKSGKENAIMSLVGKIMKESGGSANPQMAKDILLELLK</sequence>
<dbReference type="EC" id="6.3.5.-" evidence="10"/>
<dbReference type="SUPFAM" id="SSF89095">
    <property type="entry name" value="GatB/YqeY motif"/>
    <property type="match status" value="1"/>
</dbReference>
<dbReference type="InterPro" id="IPR017958">
    <property type="entry name" value="Gln-tRNA_amidoTrfase_suB_CS"/>
</dbReference>
<evidence type="ECO:0000256" key="4">
    <source>
        <dbReference type="ARBA" id="ARBA00022741"/>
    </source>
</evidence>
<dbReference type="NCBIfam" id="TIGR00133">
    <property type="entry name" value="gatB"/>
    <property type="match status" value="1"/>
</dbReference>
<evidence type="ECO:0000313" key="13">
    <source>
        <dbReference type="Proteomes" id="UP000178184"/>
    </source>
</evidence>
<evidence type="ECO:0000256" key="8">
    <source>
        <dbReference type="ARBA" id="ARBA00047380"/>
    </source>
</evidence>
<dbReference type="GO" id="GO:0050566">
    <property type="term" value="F:asparaginyl-tRNA synthase (glutamine-hydrolyzing) activity"/>
    <property type="evidence" value="ECO:0007669"/>
    <property type="project" value="RHEA"/>
</dbReference>
<evidence type="ECO:0000259" key="11">
    <source>
        <dbReference type="SMART" id="SM00845"/>
    </source>
</evidence>
<evidence type="ECO:0000256" key="1">
    <source>
        <dbReference type="ARBA" id="ARBA00005306"/>
    </source>
</evidence>
<dbReference type="InterPro" id="IPR018027">
    <property type="entry name" value="Asn/Gln_amidotransferase"/>
</dbReference>
<dbReference type="GO" id="GO:0006412">
    <property type="term" value="P:translation"/>
    <property type="evidence" value="ECO:0007669"/>
    <property type="project" value="UniProtKB-UniRule"/>
</dbReference>
<dbReference type="InterPro" id="IPR017959">
    <property type="entry name" value="Asn/Gln-tRNA_amidoTrfase_suB/E"/>
</dbReference>
<comment type="subunit">
    <text evidence="2 10">Heterotrimer of A, B and C subunits.</text>
</comment>
<dbReference type="InterPro" id="IPR003789">
    <property type="entry name" value="Asn/Gln_tRNA_amidoTrase-B-like"/>
</dbReference>
<dbReference type="AlphaFoldDB" id="A0A1F6WQY3"/>
<proteinExistence type="inferred from homology"/>
<dbReference type="InterPro" id="IPR014746">
    <property type="entry name" value="Gln_synth/guanido_kin_cat_dom"/>
</dbReference>
<dbReference type="Gene3D" id="1.10.10.410">
    <property type="match status" value="1"/>
</dbReference>
<reference evidence="12 13" key="1">
    <citation type="journal article" date="2016" name="Nat. Commun.">
        <title>Thousands of microbial genomes shed light on interconnected biogeochemical processes in an aquifer system.</title>
        <authorList>
            <person name="Anantharaman K."/>
            <person name="Brown C.T."/>
            <person name="Hug L.A."/>
            <person name="Sharon I."/>
            <person name="Castelle C.J."/>
            <person name="Probst A.J."/>
            <person name="Thomas B.C."/>
            <person name="Singh A."/>
            <person name="Wilkins M.J."/>
            <person name="Karaoz U."/>
            <person name="Brodie E.L."/>
            <person name="Williams K.H."/>
            <person name="Hubbard S.S."/>
            <person name="Banfield J.F."/>
        </authorList>
    </citation>
    <scope>NUCLEOTIDE SEQUENCE [LARGE SCALE GENOMIC DNA]</scope>
</reference>
<gene>
    <name evidence="10" type="primary">gatB</name>
    <name evidence="12" type="ORF">A2903_00745</name>
</gene>
<dbReference type="SUPFAM" id="SSF55931">
    <property type="entry name" value="Glutamine synthetase/guanido kinase"/>
    <property type="match status" value="1"/>
</dbReference>
<evidence type="ECO:0000313" key="12">
    <source>
        <dbReference type="EMBL" id="OGI84224.1"/>
    </source>
</evidence>
<dbReference type="InterPro" id="IPR023168">
    <property type="entry name" value="GatB_Yqey_C_2"/>
</dbReference>
<organism evidence="12 13">
    <name type="scientific">Candidatus Nomurabacteria bacterium RIFCSPLOWO2_01_FULL_33_17</name>
    <dbReference type="NCBI Taxonomy" id="1801764"/>
    <lineage>
        <taxon>Bacteria</taxon>
        <taxon>Candidatus Nomuraibacteriota</taxon>
    </lineage>
</organism>
<evidence type="ECO:0000256" key="6">
    <source>
        <dbReference type="ARBA" id="ARBA00022917"/>
    </source>
</evidence>
<dbReference type="STRING" id="1801764.A2903_00745"/>
<dbReference type="GO" id="GO:0005524">
    <property type="term" value="F:ATP binding"/>
    <property type="evidence" value="ECO:0007669"/>
    <property type="project" value="UniProtKB-KW"/>
</dbReference>
<keyword evidence="4 10" id="KW-0547">Nucleotide-binding</keyword>
<dbReference type="NCBIfam" id="NF004012">
    <property type="entry name" value="PRK05477.1-2"/>
    <property type="match status" value="1"/>
</dbReference>
<dbReference type="PANTHER" id="PTHR11659">
    <property type="entry name" value="GLUTAMYL-TRNA GLN AMIDOTRANSFERASE SUBUNIT B MITOCHONDRIAL AND PROKARYOTIC PET112-RELATED"/>
    <property type="match status" value="1"/>
</dbReference>
<evidence type="ECO:0000256" key="10">
    <source>
        <dbReference type="HAMAP-Rule" id="MF_00121"/>
    </source>
</evidence>
<feature type="domain" description="Asn/Gln amidotransferase" evidence="11">
    <location>
        <begin position="330"/>
        <end position="477"/>
    </location>
</feature>
<dbReference type="PANTHER" id="PTHR11659:SF0">
    <property type="entry name" value="GLUTAMYL-TRNA(GLN) AMIDOTRANSFERASE SUBUNIT B, MITOCHONDRIAL"/>
    <property type="match status" value="1"/>
</dbReference>
<dbReference type="Pfam" id="PF02637">
    <property type="entry name" value="GatB_Yqey"/>
    <property type="match status" value="1"/>
</dbReference>
<evidence type="ECO:0000256" key="2">
    <source>
        <dbReference type="ARBA" id="ARBA00011123"/>
    </source>
</evidence>
<keyword evidence="3 10" id="KW-0436">Ligase</keyword>
<dbReference type="Pfam" id="PF02934">
    <property type="entry name" value="GatB_N"/>
    <property type="match status" value="1"/>
</dbReference>
<dbReference type="SMART" id="SM00845">
    <property type="entry name" value="GatB_Yqey"/>
    <property type="match status" value="1"/>
</dbReference>
<keyword evidence="5 10" id="KW-0067">ATP-binding</keyword>
<dbReference type="GO" id="GO:0070681">
    <property type="term" value="P:glutaminyl-tRNAGln biosynthesis via transamidation"/>
    <property type="evidence" value="ECO:0007669"/>
    <property type="project" value="TreeGrafter"/>
</dbReference>
<dbReference type="GO" id="GO:0050567">
    <property type="term" value="F:glutaminyl-tRNA synthase (glutamine-hydrolyzing) activity"/>
    <property type="evidence" value="ECO:0007669"/>
    <property type="project" value="UniProtKB-UniRule"/>
</dbReference>
<dbReference type="PROSITE" id="PS01234">
    <property type="entry name" value="GATB"/>
    <property type="match status" value="1"/>
</dbReference>
<evidence type="ECO:0000256" key="9">
    <source>
        <dbReference type="ARBA" id="ARBA00047913"/>
    </source>
</evidence>
<evidence type="ECO:0000256" key="7">
    <source>
        <dbReference type="ARBA" id="ARBA00024799"/>
    </source>
</evidence>
<comment type="catalytic activity">
    <reaction evidence="9 10">
        <text>L-glutamyl-tRNA(Gln) + L-glutamine + ATP + H2O = L-glutaminyl-tRNA(Gln) + L-glutamate + ADP + phosphate + H(+)</text>
        <dbReference type="Rhea" id="RHEA:17521"/>
        <dbReference type="Rhea" id="RHEA-COMP:9681"/>
        <dbReference type="Rhea" id="RHEA-COMP:9684"/>
        <dbReference type="ChEBI" id="CHEBI:15377"/>
        <dbReference type="ChEBI" id="CHEBI:15378"/>
        <dbReference type="ChEBI" id="CHEBI:29985"/>
        <dbReference type="ChEBI" id="CHEBI:30616"/>
        <dbReference type="ChEBI" id="CHEBI:43474"/>
        <dbReference type="ChEBI" id="CHEBI:58359"/>
        <dbReference type="ChEBI" id="CHEBI:78520"/>
        <dbReference type="ChEBI" id="CHEBI:78521"/>
        <dbReference type="ChEBI" id="CHEBI:456216"/>
    </reaction>
</comment>
<comment type="catalytic activity">
    <reaction evidence="8 10">
        <text>L-aspartyl-tRNA(Asn) + L-glutamine + ATP + H2O = L-asparaginyl-tRNA(Asn) + L-glutamate + ADP + phosphate + 2 H(+)</text>
        <dbReference type="Rhea" id="RHEA:14513"/>
        <dbReference type="Rhea" id="RHEA-COMP:9674"/>
        <dbReference type="Rhea" id="RHEA-COMP:9677"/>
        <dbReference type="ChEBI" id="CHEBI:15377"/>
        <dbReference type="ChEBI" id="CHEBI:15378"/>
        <dbReference type="ChEBI" id="CHEBI:29985"/>
        <dbReference type="ChEBI" id="CHEBI:30616"/>
        <dbReference type="ChEBI" id="CHEBI:43474"/>
        <dbReference type="ChEBI" id="CHEBI:58359"/>
        <dbReference type="ChEBI" id="CHEBI:78515"/>
        <dbReference type="ChEBI" id="CHEBI:78516"/>
        <dbReference type="ChEBI" id="CHEBI:456216"/>
    </reaction>
</comment>
<comment type="similarity">
    <text evidence="1 10">Belongs to the GatB/GatE family. GatB subfamily.</text>
</comment>
<dbReference type="HAMAP" id="MF_00121">
    <property type="entry name" value="GatB"/>
    <property type="match status" value="1"/>
</dbReference>
<dbReference type="Proteomes" id="UP000178184">
    <property type="component" value="Unassembled WGS sequence"/>
</dbReference>
<accession>A0A1F6WQY3</accession>
<name>A0A1F6WQY3_9BACT</name>
<protein>
    <recommendedName>
        <fullName evidence="10">Aspartyl/glutamyl-tRNA(Asn/Gln) amidotransferase subunit B</fullName>
        <shortName evidence="10">Asp/Glu-ADT subunit B</shortName>
        <ecNumber evidence="10">6.3.5.-</ecNumber>
    </recommendedName>
</protein>
<dbReference type="InterPro" id="IPR006075">
    <property type="entry name" value="Asn/Gln-tRNA_Trfase_suB/E_cat"/>
</dbReference>
<dbReference type="FunFam" id="1.10.10.410:FF:000001">
    <property type="entry name" value="Aspartyl/glutamyl-tRNA(Asn/Gln) amidotransferase subunit B"/>
    <property type="match status" value="1"/>
</dbReference>
<dbReference type="InterPro" id="IPR004413">
    <property type="entry name" value="GatB"/>
</dbReference>
<comment type="function">
    <text evidence="7 10">Allows the formation of correctly charged Asn-tRNA(Asn) or Gln-tRNA(Gln) through the transamidation of misacylated Asp-tRNA(Asn) or Glu-tRNA(Gln) in organisms which lack either or both of asparaginyl-tRNA or glutaminyl-tRNA synthetases. The reaction takes place in the presence of glutamine and ATP through an activated phospho-Asp-tRNA(Asn) or phospho-Glu-tRNA(Gln).</text>
</comment>
<evidence type="ECO:0000256" key="5">
    <source>
        <dbReference type="ARBA" id="ARBA00022840"/>
    </source>
</evidence>